<dbReference type="Proteomes" id="UP000289650">
    <property type="component" value="Unassembled WGS sequence"/>
</dbReference>
<name>A0A4Q2AXS3_9BURK</name>
<dbReference type="PROSITE" id="PS51257">
    <property type="entry name" value="PROKAR_LIPOPROTEIN"/>
    <property type="match status" value="1"/>
</dbReference>
<feature type="chain" id="PRO_5020337434" description="Tetratricopeptide repeat family protein" evidence="1">
    <location>
        <begin position="31"/>
        <end position="396"/>
    </location>
</feature>
<dbReference type="SUPFAM" id="SSF48452">
    <property type="entry name" value="TPR-like"/>
    <property type="match status" value="1"/>
</dbReference>
<comment type="caution">
    <text evidence="2">The sequence shown here is derived from an EMBL/GenBank/DDBJ whole genome shotgun (WGS) entry which is preliminary data.</text>
</comment>
<reference evidence="2 3" key="1">
    <citation type="submission" date="2018-08" db="EMBL/GenBank/DDBJ databases">
        <title>Mountain-cultivated ginseng endophyte, Burkholderia stabilis and its activity against ginseng root rot disease.</title>
        <authorList>
            <person name="Tapan Kumar M."/>
            <person name="Bae H."/>
            <person name="Shanmugam G."/>
            <person name="Jeon J."/>
        </authorList>
    </citation>
    <scope>NUCLEOTIDE SEQUENCE [LARGE SCALE GENOMIC DNA]</scope>
    <source>
        <strain evidence="2 3">EB159</strain>
    </source>
</reference>
<protein>
    <recommendedName>
        <fullName evidence="4">Tetratricopeptide repeat family protein</fullName>
    </recommendedName>
</protein>
<dbReference type="EMBL" id="QWEX01000001">
    <property type="protein sequence ID" value="RXV73911.1"/>
    <property type="molecule type" value="Genomic_DNA"/>
</dbReference>
<accession>A0A4Q2AXS3</accession>
<dbReference type="Gene3D" id="1.25.40.10">
    <property type="entry name" value="Tetratricopeptide repeat domain"/>
    <property type="match status" value="1"/>
</dbReference>
<evidence type="ECO:0008006" key="4">
    <source>
        <dbReference type="Google" id="ProtNLM"/>
    </source>
</evidence>
<dbReference type="Pfam" id="PF13432">
    <property type="entry name" value="TPR_16"/>
    <property type="match status" value="2"/>
</dbReference>
<dbReference type="AlphaFoldDB" id="A0A4Q2AXS3"/>
<evidence type="ECO:0000313" key="2">
    <source>
        <dbReference type="EMBL" id="RXV73911.1"/>
    </source>
</evidence>
<proteinExistence type="predicted"/>
<evidence type="ECO:0000256" key="1">
    <source>
        <dbReference type="SAM" id="SignalP"/>
    </source>
</evidence>
<feature type="signal peptide" evidence="1">
    <location>
        <begin position="1"/>
        <end position="30"/>
    </location>
</feature>
<dbReference type="OrthoDB" id="8875254at2"/>
<dbReference type="InterPro" id="IPR011990">
    <property type="entry name" value="TPR-like_helical_dom_sf"/>
</dbReference>
<evidence type="ECO:0000313" key="3">
    <source>
        <dbReference type="Proteomes" id="UP000289650"/>
    </source>
</evidence>
<gene>
    <name evidence="2" type="ORF">D1006_17295</name>
</gene>
<organism evidence="2 3">
    <name type="scientific">Burkholderia stabilis</name>
    <dbReference type="NCBI Taxonomy" id="95485"/>
    <lineage>
        <taxon>Bacteria</taxon>
        <taxon>Pseudomonadati</taxon>
        <taxon>Pseudomonadota</taxon>
        <taxon>Betaproteobacteria</taxon>
        <taxon>Burkholderiales</taxon>
        <taxon>Burkholderiaceae</taxon>
        <taxon>Burkholderia</taxon>
        <taxon>Burkholderia cepacia complex</taxon>
    </lineage>
</organism>
<sequence>MNQRRWKRMMAVTALGAACMLGRPALPADALRPDVAKPLAAAQELYRAHKYRDALGKIAQAAAVPNRTPYETYMVEEMRGAAAMAAGDSGTAAQAYETVLNSGRLSGEDEQRTTAALAGIYFQQKNYPLAIRTAQRYLKAGGTDPEMRTLLTQSYYLSNDCAPVVNQLKASTDAQANGGHAPDEGQLQMLATCAQKVKDGNAYRGALGLLVAYHPSPAYWDEMVTAIRGNPGYLSSLDLDIYRLRRATGSLTTADAYMEMTQLALVAGQPAEGKQVIDQGFAAGVLGKDAQADREKRLQALAAKRAQSGADATTPVAPLDAGMNLVFAGHAQQGLPMMEQAIAKGGLEHPDAARLRLGEAYYVAGQKTRAVQVLRTVKGADGSGDLAKLWTAVASR</sequence>
<keyword evidence="1" id="KW-0732">Signal</keyword>
<dbReference type="RefSeq" id="WP_129514636.1">
    <property type="nucleotide sequence ID" value="NZ_QWEX01000001.1"/>
</dbReference>